<protein>
    <submittedName>
        <fullName evidence="3">Uncharacterized protein</fullName>
    </submittedName>
</protein>
<feature type="transmembrane region" description="Helical" evidence="1">
    <location>
        <begin position="26"/>
        <end position="46"/>
    </location>
</feature>
<sequence>MKIHWDFLERRLSRFFGHYAILVSHYPTPFIVVPVIFCLTASYGFIWKYEERRGDLTLYTPNNARAKIELTKLEETFPINDSDPYFADRRPKFL</sequence>
<keyword evidence="1" id="KW-0812">Transmembrane</keyword>
<keyword evidence="1" id="KW-0472">Membrane</keyword>
<evidence type="ECO:0000313" key="2">
    <source>
        <dbReference type="Proteomes" id="UP000887565"/>
    </source>
</evidence>
<keyword evidence="2" id="KW-1185">Reference proteome</keyword>
<keyword evidence="1" id="KW-1133">Transmembrane helix</keyword>
<evidence type="ECO:0000313" key="3">
    <source>
        <dbReference type="WBParaSite" id="nRc.2.0.1.t05682-RA"/>
    </source>
</evidence>
<name>A0A915HVV4_ROMCU</name>
<dbReference type="OMA" id="QLFHIND"/>
<accession>A0A915HVV4</accession>
<proteinExistence type="predicted"/>
<dbReference type="Proteomes" id="UP000887565">
    <property type="component" value="Unplaced"/>
</dbReference>
<reference evidence="3" key="1">
    <citation type="submission" date="2022-11" db="UniProtKB">
        <authorList>
            <consortium name="WormBaseParasite"/>
        </authorList>
    </citation>
    <scope>IDENTIFICATION</scope>
</reference>
<organism evidence="2 3">
    <name type="scientific">Romanomermis culicivorax</name>
    <name type="common">Nematode worm</name>
    <dbReference type="NCBI Taxonomy" id="13658"/>
    <lineage>
        <taxon>Eukaryota</taxon>
        <taxon>Metazoa</taxon>
        <taxon>Ecdysozoa</taxon>
        <taxon>Nematoda</taxon>
        <taxon>Enoplea</taxon>
        <taxon>Dorylaimia</taxon>
        <taxon>Mermithida</taxon>
        <taxon>Mermithoidea</taxon>
        <taxon>Mermithidae</taxon>
        <taxon>Romanomermis</taxon>
    </lineage>
</organism>
<dbReference type="AlphaFoldDB" id="A0A915HVV4"/>
<evidence type="ECO:0000256" key="1">
    <source>
        <dbReference type="SAM" id="Phobius"/>
    </source>
</evidence>
<dbReference type="WBParaSite" id="nRc.2.0.1.t05682-RA">
    <property type="protein sequence ID" value="nRc.2.0.1.t05682-RA"/>
    <property type="gene ID" value="nRc.2.0.1.g05682"/>
</dbReference>